<feature type="domain" description="Reverse transcriptase/retrotransposon-derived protein RNase H-like" evidence="6">
    <location>
        <begin position="214"/>
        <end position="312"/>
    </location>
</feature>
<proteinExistence type="predicted"/>
<dbReference type="EMBL" id="CARXXK010000005">
    <property type="protein sequence ID" value="CAI6368829.1"/>
    <property type="molecule type" value="Genomic_DNA"/>
</dbReference>
<dbReference type="Gene3D" id="3.10.10.10">
    <property type="entry name" value="HIV Type 1 Reverse Transcriptase, subunit A, domain 1"/>
    <property type="match status" value="1"/>
</dbReference>
<keyword evidence="1" id="KW-0548">Nucleotidyltransferase</keyword>
<gene>
    <name evidence="7" type="ORF">MEUPH1_LOCUS23144</name>
</gene>
<dbReference type="FunFam" id="3.10.20.370:FF:000001">
    <property type="entry name" value="Retrovirus-related Pol polyprotein from transposon 17.6-like protein"/>
    <property type="match status" value="1"/>
</dbReference>
<dbReference type="AlphaFoldDB" id="A0AAV0XMB4"/>
<evidence type="ECO:0000313" key="8">
    <source>
        <dbReference type="Proteomes" id="UP001160148"/>
    </source>
</evidence>
<evidence type="ECO:0000256" key="1">
    <source>
        <dbReference type="ARBA" id="ARBA00022695"/>
    </source>
</evidence>
<dbReference type="InterPro" id="IPR050951">
    <property type="entry name" value="Retrovirus_Pol_polyprotein"/>
</dbReference>
<evidence type="ECO:0000256" key="3">
    <source>
        <dbReference type="ARBA" id="ARBA00022759"/>
    </source>
</evidence>
<dbReference type="PANTHER" id="PTHR37984:SF5">
    <property type="entry name" value="PROTEIN NYNRIN-LIKE"/>
    <property type="match status" value="1"/>
</dbReference>
<evidence type="ECO:0000256" key="2">
    <source>
        <dbReference type="ARBA" id="ARBA00022722"/>
    </source>
</evidence>
<protein>
    <recommendedName>
        <fullName evidence="6">Reverse transcriptase/retrotransposon-derived protein RNase H-like domain-containing protein</fullName>
    </recommendedName>
</protein>
<dbReference type="CDD" id="cd09274">
    <property type="entry name" value="RNase_HI_RT_Ty3"/>
    <property type="match status" value="1"/>
</dbReference>
<dbReference type="Gene3D" id="3.30.70.270">
    <property type="match status" value="2"/>
</dbReference>
<dbReference type="InterPro" id="IPR043502">
    <property type="entry name" value="DNA/RNA_pol_sf"/>
</dbReference>
<dbReference type="PANTHER" id="PTHR37984">
    <property type="entry name" value="PROTEIN CBG26694"/>
    <property type="match status" value="1"/>
</dbReference>
<dbReference type="SUPFAM" id="SSF56672">
    <property type="entry name" value="DNA/RNA polymerases"/>
    <property type="match status" value="1"/>
</dbReference>
<evidence type="ECO:0000259" key="6">
    <source>
        <dbReference type="Pfam" id="PF17919"/>
    </source>
</evidence>
<name>A0AAV0XMB4_9HEMI</name>
<dbReference type="Proteomes" id="UP001160148">
    <property type="component" value="Unassembled WGS sequence"/>
</dbReference>
<dbReference type="FunFam" id="3.30.70.270:FF:000026">
    <property type="entry name" value="Transposon Ty3-G Gag-Pol polyprotein"/>
    <property type="match status" value="1"/>
</dbReference>
<keyword evidence="2" id="KW-0540">Nuclease</keyword>
<keyword evidence="4" id="KW-0695">RNA-directed DNA polymerase</keyword>
<evidence type="ECO:0000313" key="7">
    <source>
        <dbReference type="EMBL" id="CAI6368829.1"/>
    </source>
</evidence>
<dbReference type="InterPro" id="IPR041577">
    <property type="entry name" value="RT_RNaseH_2"/>
</dbReference>
<keyword evidence="3" id="KW-0255">Endonuclease</keyword>
<sequence length="335" mass="37987">MLNRYKDIFKEGLGTFKSYTVSLRVKPDTIPKFCKHRLVPIALRKKVEEEIERLVQNRTLVPVDHSEWATPVVPILKNDGSVRLCGDFKTTVNPVLVGTEYDDIIVPGKTVREHNSRLDKLLGALNVAGLKVKKENCCFPQSSVEYLGHKIDGKGLHTLDKHIKVIKAAPSPQNKSELKSFLGLVTYYAKFIKNAASVLKPLYNLLKDNAQWVWTREINTAFQNIKKMLSSTPILDHYNPEKPVKLSVDASAFAIGAVLTHVYSDKVEKSIAYASRVLSKTECQYPQIEREGLAIIFGIQKFYDYLYARKITLVTDHKPLYHILGKKKGYTDIRS</sequence>
<dbReference type="InterPro" id="IPR043128">
    <property type="entry name" value="Rev_trsase/Diguanyl_cyclase"/>
</dbReference>
<accession>A0AAV0XMB4</accession>
<comment type="caution">
    <text evidence="7">The sequence shown here is derived from an EMBL/GenBank/DDBJ whole genome shotgun (WGS) entry which is preliminary data.</text>
</comment>
<dbReference type="GO" id="GO:0003964">
    <property type="term" value="F:RNA-directed DNA polymerase activity"/>
    <property type="evidence" value="ECO:0007669"/>
    <property type="project" value="UniProtKB-KW"/>
</dbReference>
<evidence type="ECO:0000256" key="5">
    <source>
        <dbReference type="ARBA" id="ARBA00023268"/>
    </source>
</evidence>
<organism evidence="7 8">
    <name type="scientific">Macrosiphum euphorbiae</name>
    <name type="common">potato aphid</name>
    <dbReference type="NCBI Taxonomy" id="13131"/>
    <lineage>
        <taxon>Eukaryota</taxon>
        <taxon>Metazoa</taxon>
        <taxon>Ecdysozoa</taxon>
        <taxon>Arthropoda</taxon>
        <taxon>Hexapoda</taxon>
        <taxon>Insecta</taxon>
        <taxon>Pterygota</taxon>
        <taxon>Neoptera</taxon>
        <taxon>Paraneoptera</taxon>
        <taxon>Hemiptera</taxon>
        <taxon>Sternorrhyncha</taxon>
        <taxon>Aphidomorpha</taxon>
        <taxon>Aphidoidea</taxon>
        <taxon>Aphididae</taxon>
        <taxon>Macrosiphini</taxon>
        <taxon>Macrosiphum</taxon>
    </lineage>
</organism>
<keyword evidence="1" id="KW-0808">Transferase</keyword>
<dbReference type="Pfam" id="PF17919">
    <property type="entry name" value="RT_RNaseH_2"/>
    <property type="match status" value="1"/>
</dbReference>
<reference evidence="7 8" key="1">
    <citation type="submission" date="2023-01" db="EMBL/GenBank/DDBJ databases">
        <authorList>
            <person name="Whitehead M."/>
        </authorList>
    </citation>
    <scope>NUCLEOTIDE SEQUENCE [LARGE SCALE GENOMIC DNA]</scope>
</reference>
<keyword evidence="8" id="KW-1185">Reference proteome</keyword>
<evidence type="ECO:0000256" key="4">
    <source>
        <dbReference type="ARBA" id="ARBA00022918"/>
    </source>
</evidence>
<keyword evidence="5" id="KW-0511">Multifunctional enzyme</keyword>
<dbReference type="GO" id="GO:0004519">
    <property type="term" value="F:endonuclease activity"/>
    <property type="evidence" value="ECO:0007669"/>
    <property type="project" value="UniProtKB-KW"/>
</dbReference>
<keyword evidence="3" id="KW-0378">Hydrolase</keyword>